<dbReference type="Proteomes" id="UP000218811">
    <property type="component" value="Unassembled WGS sequence"/>
</dbReference>
<name>A0A2H3JG53_WOLCO</name>
<gene>
    <name evidence="4" type="ORF">WOLCODRAFT_64668</name>
</gene>
<evidence type="ECO:0000256" key="2">
    <source>
        <dbReference type="ARBA" id="ARBA00023315"/>
    </source>
</evidence>
<keyword evidence="5" id="KW-1185">Reference proteome</keyword>
<keyword evidence="1" id="KW-0808">Transferase</keyword>
<dbReference type="CDD" id="cd04301">
    <property type="entry name" value="NAT_SF"/>
    <property type="match status" value="1"/>
</dbReference>
<keyword evidence="2" id="KW-0012">Acyltransferase</keyword>
<dbReference type="PANTHER" id="PTHR43877">
    <property type="entry name" value="AMINOALKYLPHOSPHONATE N-ACETYLTRANSFERASE-RELATED-RELATED"/>
    <property type="match status" value="1"/>
</dbReference>
<dbReference type="InterPro" id="IPR000182">
    <property type="entry name" value="GNAT_dom"/>
</dbReference>
<dbReference type="OMA" id="TMWICRD"/>
<protein>
    <recommendedName>
        <fullName evidence="3">N-acetyltransferase domain-containing protein</fullName>
    </recommendedName>
</protein>
<proteinExistence type="predicted"/>
<dbReference type="EMBL" id="KB467942">
    <property type="protein sequence ID" value="PCH37729.1"/>
    <property type="molecule type" value="Genomic_DNA"/>
</dbReference>
<evidence type="ECO:0000313" key="4">
    <source>
        <dbReference type="EMBL" id="PCH37729.1"/>
    </source>
</evidence>
<evidence type="ECO:0000313" key="5">
    <source>
        <dbReference type="Proteomes" id="UP000218811"/>
    </source>
</evidence>
<dbReference type="InterPro" id="IPR050832">
    <property type="entry name" value="Bact_Acetyltransf"/>
</dbReference>
<dbReference type="GO" id="GO:0016747">
    <property type="term" value="F:acyltransferase activity, transferring groups other than amino-acyl groups"/>
    <property type="evidence" value="ECO:0007669"/>
    <property type="project" value="InterPro"/>
</dbReference>
<dbReference type="InterPro" id="IPR016181">
    <property type="entry name" value="Acyl_CoA_acyltransferase"/>
</dbReference>
<sequence length="290" mass="31482">MQTRPLLAVYRNEDIILTLSKHSLQDPCMMATPSMTDSSIDATDIHTAAEMLADALPRDPNLISNVVGPEKAVDAFLASWVSLLKQQGIDMKAVPPPFRVYACFVNIATLTPLPATSFDYGVSLASDADDIAALAPLRVEFSKASPNPMTPEAAHKSMREAVGAHRVWVCRSEQEIVSYALVSRATPQTIAIQNVFVHPEYRRKGMAEALVRAISHYYLGLALPGYVHHTEGPPEGPKAEVCLNVKASNAEAAMIYKRCGFIVDFDVRNPISGKKGSYISIMGSAVPLSE</sequence>
<dbReference type="Pfam" id="PF13508">
    <property type="entry name" value="Acetyltransf_7"/>
    <property type="match status" value="1"/>
</dbReference>
<dbReference type="SUPFAM" id="SSF55729">
    <property type="entry name" value="Acyl-CoA N-acyltransferases (Nat)"/>
    <property type="match status" value="1"/>
</dbReference>
<dbReference type="OrthoDB" id="2523549at2759"/>
<evidence type="ECO:0000259" key="3">
    <source>
        <dbReference type="PROSITE" id="PS51186"/>
    </source>
</evidence>
<dbReference type="AlphaFoldDB" id="A0A2H3JG53"/>
<feature type="domain" description="N-acetyltransferase" evidence="3">
    <location>
        <begin position="105"/>
        <end position="290"/>
    </location>
</feature>
<reference evidence="4 5" key="1">
    <citation type="journal article" date="2012" name="Science">
        <title>The Paleozoic origin of enzymatic lignin decomposition reconstructed from 31 fungal genomes.</title>
        <authorList>
            <person name="Floudas D."/>
            <person name="Binder M."/>
            <person name="Riley R."/>
            <person name="Barry K."/>
            <person name="Blanchette R.A."/>
            <person name="Henrissat B."/>
            <person name="Martinez A.T."/>
            <person name="Otillar R."/>
            <person name="Spatafora J.W."/>
            <person name="Yadav J.S."/>
            <person name="Aerts A."/>
            <person name="Benoit I."/>
            <person name="Boyd A."/>
            <person name="Carlson A."/>
            <person name="Copeland A."/>
            <person name="Coutinho P.M."/>
            <person name="de Vries R.P."/>
            <person name="Ferreira P."/>
            <person name="Findley K."/>
            <person name="Foster B."/>
            <person name="Gaskell J."/>
            <person name="Glotzer D."/>
            <person name="Gorecki P."/>
            <person name="Heitman J."/>
            <person name="Hesse C."/>
            <person name="Hori C."/>
            <person name="Igarashi K."/>
            <person name="Jurgens J.A."/>
            <person name="Kallen N."/>
            <person name="Kersten P."/>
            <person name="Kohler A."/>
            <person name="Kuees U."/>
            <person name="Kumar T.K.A."/>
            <person name="Kuo A."/>
            <person name="LaButti K."/>
            <person name="Larrondo L.F."/>
            <person name="Lindquist E."/>
            <person name="Ling A."/>
            <person name="Lombard V."/>
            <person name="Lucas S."/>
            <person name="Lundell T."/>
            <person name="Martin R."/>
            <person name="McLaughlin D.J."/>
            <person name="Morgenstern I."/>
            <person name="Morin E."/>
            <person name="Murat C."/>
            <person name="Nagy L.G."/>
            <person name="Nolan M."/>
            <person name="Ohm R.A."/>
            <person name="Patyshakuliyeva A."/>
            <person name="Rokas A."/>
            <person name="Ruiz-Duenas F.J."/>
            <person name="Sabat G."/>
            <person name="Salamov A."/>
            <person name="Samejima M."/>
            <person name="Schmutz J."/>
            <person name="Slot J.C."/>
            <person name="St John F."/>
            <person name="Stenlid J."/>
            <person name="Sun H."/>
            <person name="Sun S."/>
            <person name="Syed K."/>
            <person name="Tsang A."/>
            <person name="Wiebenga A."/>
            <person name="Young D."/>
            <person name="Pisabarro A."/>
            <person name="Eastwood D.C."/>
            <person name="Martin F."/>
            <person name="Cullen D."/>
            <person name="Grigoriev I.V."/>
            <person name="Hibbett D.S."/>
        </authorList>
    </citation>
    <scope>NUCLEOTIDE SEQUENCE [LARGE SCALE GENOMIC DNA]</scope>
    <source>
        <strain evidence="4 5">MD-104</strain>
    </source>
</reference>
<evidence type="ECO:0000256" key="1">
    <source>
        <dbReference type="ARBA" id="ARBA00022679"/>
    </source>
</evidence>
<dbReference type="PROSITE" id="PS51186">
    <property type="entry name" value="GNAT"/>
    <property type="match status" value="1"/>
</dbReference>
<dbReference type="Gene3D" id="3.40.630.30">
    <property type="match status" value="1"/>
</dbReference>
<organism evidence="4 5">
    <name type="scientific">Wolfiporia cocos (strain MD-104)</name>
    <name type="common">Brown rot fungus</name>
    <dbReference type="NCBI Taxonomy" id="742152"/>
    <lineage>
        <taxon>Eukaryota</taxon>
        <taxon>Fungi</taxon>
        <taxon>Dikarya</taxon>
        <taxon>Basidiomycota</taxon>
        <taxon>Agaricomycotina</taxon>
        <taxon>Agaricomycetes</taxon>
        <taxon>Polyporales</taxon>
        <taxon>Phaeolaceae</taxon>
        <taxon>Wolfiporia</taxon>
    </lineage>
</organism>
<accession>A0A2H3JG53</accession>